<dbReference type="AlphaFoldDB" id="I3TFH5"/>
<evidence type="ECO:0000259" key="1">
    <source>
        <dbReference type="Pfam" id="PF01458"/>
    </source>
</evidence>
<dbReference type="RefSeq" id="WP_014737763.1">
    <property type="nucleotide sequence ID" value="NC_017954.1"/>
</dbReference>
<evidence type="ECO:0000313" key="3">
    <source>
        <dbReference type="Proteomes" id="UP000005270"/>
    </source>
</evidence>
<dbReference type="Proteomes" id="UP000005270">
    <property type="component" value="Chromosome"/>
</dbReference>
<gene>
    <name evidence="2" type="ordered locus">TCELL_1090</name>
</gene>
<organism evidence="2 3">
    <name type="scientific">Thermogladius calderae (strain DSM 22663 / VKM B-2946 / 1633)</name>
    <dbReference type="NCBI Taxonomy" id="1184251"/>
    <lineage>
        <taxon>Archaea</taxon>
        <taxon>Thermoproteota</taxon>
        <taxon>Thermoprotei</taxon>
        <taxon>Desulfurococcales</taxon>
        <taxon>Desulfurococcaceae</taxon>
        <taxon>Thermogladius</taxon>
    </lineage>
</organism>
<name>I3TFH5_THEC1</name>
<dbReference type="OrthoDB" id="300624at2157"/>
<proteinExistence type="predicted"/>
<dbReference type="Pfam" id="PF01458">
    <property type="entry name" value="SUFBD_core"/>
    <property type="match status" value="1"/>
</dbReference>
<protein>
    <submittedName>
        <fullName evidence="2">SufBD protein</fullName>
    </submittedName>
</protein>
<dbReference type="GeneID" id="13013409"/>
<dbReference type="InterPro" id="IPR000825">
    <property type="entry name" value="SUF_FeS_clus_asmbl_SufBD_core"/>
</dbReference>
<dbReference type="InterPro" id="IPR037284">
    <property type="entry name" value="SUF_FeS_clus_asmbl_SufBD_sf"/>
</dbReference>
<keyword evidence="3" id="KW-1185">Reference proteome</keyword>
<dbReference type="KEGG" id="thg:TCELL_1090"/>
<dbReference type="EMBL" id="CP003531">
    <property type="protein sequence ID" value="AFK51513.1"/>
    <property type="molecule type" value="Genomic_DNA"/>
</dbReference>
<dbReference type="STRING" id="1184251.TCELL_1090"/>
<dbReference type="SUPFAM" id="SSF101960">
    <property type="entry name" value="Stabilizer of iron transporter SufD"/>
    <property type="match status" value="1"/>
</dbReference>
<feature type="domain" description="SUF system FeS cluster assembly SufBD core" evidence="1">
    <location>
        <begin position="218"/>
        <end position="312"/>
    </location>
</feature>
<accession>I3TFH5</accession>
<sequence>MKGLLQVVGDSPTIKHYINPYEYARLVEEASRADGIGGPVVRVEGARVTESPIRGEPTGECSSVYCLLHEKYESGRYDIELGGAPGKAVVNVDSSNLFSAVGLNLVASGSGLYVLELNLNSKGSLSLSLTLDAGPGSRLLLRVKAGEGPASYLRLVSRQGCCASERAQLVESTRVLKVEELVSVDSSTLNEKTVVLALGRSVVDLDIYGLARGVGPALHVRQLLVSLDESTAVARGTLVAEEGSKEGSLVYGIEALQLGGLAFMQPRLEVKTNNVAEARHYARNVKLSTEQLFYLASRGLDLREASMLFVRGLVKEGLNDAALSNTLVEEVLRRVAPHLEA</sequence>
<dbReference type="eggNOG" id="arCOG01715">
    <property type="taxonomic scope" value="Archaea"/>
</dbReference>
<dbReference type="InParanoid" id="I3TFH5"/>
<reference evidence="2 3" key="1">
    <citation type="journal article" date="2012" name="J. Bacteriol.">
        <title>Complete genome sequence of the hyperthermophilic cellulolytic Crenarchaeon 'Thermogladius cellulolyticus' 1633.</title>
        <authorList>
            <person name="Mardanov A.V."/>
            <person name="Kochetkova T.V."/>
            <person name="Beletsky A.V."/>
            <person name="Bonch-Osmolovskaya E.A."/>
            <person name="Ravin N.V."/>
            <person name="Skryabin K.G."/>
        </authorList>
    </citation>
    <scope>NUCLEOTIDE SEQUENCE [LARGE SCALE GENOMIC DNA]</scope>
    <source>
        <strain evidence="3">DSM 22663 / VKM B-2946 / 1633</strain>
    </source>
</reference>
<dbReference type="GO" id="GO:0016226">
    <property type="term" value="P:iron-sulfur cluster assembly"/>
    <property type="evidence" value="ECO:0007669"/>
    <property type="project" value="InterPro"/>
</dbReference>
<dbReference type="HOGENOM" id="CLU_812865_0_0_2"/>
<evidence type="ECO:0000313" key="2">
    <source>
        <dbReference type="EMBL" id="AFK51513.1"/>
    </source>
</evidence>